<evidence type="ECO:0000313" key="2">
    <source>
        <dbReference type="Proteomes" id="UP001566132"/>
    </source>
</evidence>
<dbReference type="Proteomes" id="UP001566132">
    <property type="component" value="Unassembled WGS sequence"/>
</dbReference>
<proteinExistence type="predicted"/>
<organism evidence="1 2">
    <name type="scientific">Hypothenemus hampei</name>
    <name type="common">Coffee berry borer</name>
    <dbReference type="NCBI Taxonomy" id="57062"/>
    <lineage>
        <taxon>Eukaryota</taxon>
        <taxon>Metazoa</taxon>
        <taxon>Ecdysozoa</taxon>
        <taxon>Arthropoda</taxon>
        <taxon>Hexapoda</taxon>
        <taxon>Insecta</taxon>
        <taxon>Pterygota</taxon>
        <taxon>Neoptera</taxon>
        <taxon>Endopterygota</taxon>
        <taxon>Coleoptera</taxon>
        <taxon>Polyphaga</taxon>
        <taxon>Cucujiformia</taxon>
        <taxon>Curculionidae</taxon>
        <taxon>Scolytinae</taxon>
        <taxon>Hypothenemus</taxon>
    </lineage>
</organism>
<name>A0ABD1F0J6_HYPHA</name>
<reference evidence="1 2" key="1">
    <citation type="submission" date="2024-05" db="EMBL/GenBank/DDBJ databases">
        <title>Genetic variation in Jamaican populations of the coffee berry borer (Hypothenemus hampei).</title>
        <authorList>
            <person name="Errbii M."/>
            <person name="Myrie A."/>
        </authorList>
    </citation>
    <scope>NUCLEOTIDE SEQUENCE [LARGE SCALE GENOMIC DNA]</scope>
    <source>
        <strain evidence="1">JA-Hopewell-2020-01-JO</strain>
        <tissue evidence="1">Whole body</tissue>
    </source>
</reference>
<keyword evidence="2" id="KW-1185">Reference proteome</keyword>
<evidence type="ECO:0000313" key="1">
    <source>
        <dbReference type="EMBL" id="KAL1505454.1"/>
    </source>
</evidence>
<protein>
    <submittedName>
        <fullName evidence="1">Uncharacterized protein</fullName>
    </submittedName>
</protein>
<dbReference type="EMBL" id="JBDJPC010000004">
    <property type="protein sequence ID" value="KAL1505454.1"/>
    <property type="molecule type" value="Genomic_DNA"/>
</dbReference>
<comment type="caution">
    <text evidence="1">The sequence shown here is derived from an EMBL/GenBank/DDBJ whole genome shotgun (WGS) entry which is preliminary data.</text>
</comment>
<accession>A0ABD1F0J6</accession>
<dbReference type="AlphaFoldDB" id="A0ABD1F0J6"/>
<sequence length="166" mass="18659">MAALVSEQFHFPRMQSHGKGRLYCAYSLSGSEGEDSVGRRYADSHTYQHPLYQQPAGLSDTPTSENASDATLTDSELALARDSTLLVHNGGNVIWQFTSSLFWLDPSEKDIFEYRYIEKKLALLYAEASLDKILLLELNVIKKLSQEKLRVLCGAPKIPLFGYLQI</sequence>
<gene>
    <name evidence="1" type="ORF">ABEB36_005022</name>
</gene>